<evidence type="ECO:0000313" key="3">
    <source>
        <dbReference type="Proteomes" id="UP000193017"/>
    </source>
</evidence>
<keyword evidence="3" id="KW-1185">Reference proteome</keyword>
<dbReference type="Gene3D" id="2.30.110.10">
    <property type="entry name" value="Electron Transport, Fmn-binding Protein, Chain A"/>
    <property type="match status" value="1"/>
</dbReference>
<organism evidence="2 3">
    <name type="scientific">Paracoccus contaminans</name>
    <dbReference type="NCBI Taxonomy" id="1945662"/>
    <lineage>
        <taxon>Bacteria</taxon>
        <taxon>Pseudomonadati</taxon>
        <taxon>Pseudomonadota</taxon>
        <taxon>Alphaproteobacteria</taxon>
        <taxon>Rhodobacterales</taxon>
        <taxon>Paracoccaceae</taxon>
        <taxon>Paracoccus</taxon>
    </lineage>
</organism>
<accession>A0A1W6CU82</accession>
<dbReference type="PANTHER" id="PTHR34818:SF1">
    <property type="entry name" value="PROTEIN BLI-3"/>
    <property type="match status" value="1"/>
</dbReference>
<feature type="domain" description="General stress protein FMN-binding split barrel" evidence="1">
    <location>
        <begin position="4"/>
        <end position="147"/>
    </location>
</feature>
<dbReference type="AlphaFoldDB" id="A0A1W6CU82"/>
<dbReference type="InterPro" id="IPR012349">
    <property type="entry name" value="Split_barrel_FMN-bd"/>
</dbReference>
<dbReference type="EMBL" id="CP020612">
    <property type="protein sequence ID" value="ARJ68339.1"/>
    <property type="molecule type" value="Genomic_DNA"/>
</dbReference>
<dbReference type="STRING" id="1945662.B0A89_00360"/>
<dbReference type="Pfam" id="PF16242">
    <property type="entry name" value="Pyrid_ox_like"/>
    <property type="match status" value="1"/>
</dbReference>
<gene>
    <name evidence="2" type="ORF">B0A89_00360</name>
</gene>
<dbReference type="KEGG" id="pcon:B0A89_00360"/>
<protein>
    <submittedName>
        <fullName evidence="2">General stress protein</fullName>
    </submittedName>
</protein>
<dbReference type="InterPro" id="IPR052917">
    <property type="entry name" value="Stress-Dev_Protein"/>
</dbReference>
<dbReference type="PANTHER" id="PTHR34818">
    <property type="entry name" value="PROTEIN BLI-3"/>
    <property type="match status" value="1"/>
</dbReference>
<dbReference type="InterPro" id="IPR038725">
    <property type="entry name" value="YdaG_split_barrel_FMN-bd"/>
</dbReference>
<evidence type="ECO:0000259" key="1">
    <source>
        <dbReference type="Pfam" id="PF16242"/>
    </source>
</evidence>
<dbReference type="RefSeq" id="WP_085376445.1">
    <property type="nucleotide sequence ID" value="NZ_CP020612.1"/>
</dbReference>
<name>A0A1W6CU82_9RHOB</name>
<proteinExistence type="predicted"/>
<dbReference type="Proteomes" id="UP000193017">
    <property type="component" value="Chromosome"/>
</dbReference>
<reference evidence="2 3" key="1">
    <citation type="submission" date="2017-03" db="EMBL/GenBank/DDBJ databases">
        <title>Genome sequence of Paracoccus contaminans isolated from a water microcosm.</title>
        <authorList>
            <person name="Aurass P."/>
            <person name="Karste S."/>
            <person name="Trost E."/>
            <person name="Glaeser S.P."/>
            <person name="Kaempfer P."/>
            <person name="Flieger A."/>
        </authorList>
    </citation>
    <scope>NUCLEOTIDE SEQUENCE [LARGE SCALE GENOMIC DNA]</scope>
    <source>
        <strain evidence="3">RKI 16-01929T\LMG 29738T\CCM 8701T\CIP 111112T</strain>
    </source>
</reference>
<evidence type="ECO:0000313" key="2">
    <source>
        <dbReference type="EMBL" id="ARJ68339.1"/>
    </source>
</evidence>
<sequence length="157" mass="17502">MSERDTFWKRFEDVRAGMLGCAPEWRLVPMSHYADPEEGALWFITAAGTDLAESVAAGPQKAVHAVSSQGGKLYARIEGRLSLSDDREKLDEIWNAVASSWFEEGKRDDDVRLLRLSLDLAEVWTTDGALSFLYEIAKSKVTGAKPDMGDHFTVDFT</sequence>
<dbReference type="OrthoDB" id="1432662at2"/>
<dbReference type="SUPFAM" id="SSF50475">
    <property type="entry name" value="FMN-binding split barrel"/>
    <property type="match status" value="1"/>
</dbReference>